<gene>
    <name evidence="2" type="ORF">NC992_16475</name>
</gene>
<dbReference type="InterPro" id="IPR011335">
    <property type="entry name" value="Restrct_endonuc-II-like"/>
</dbReference>
<accession>A0ABV0K987</accession>
<name>A0ABV0K987_9CYAN</name>
<evidence type="ECO:0000313" key="3">
    <source>
        <dbReference type="Proteomes" id="UP001482513"/>
    </source>
</evidence>
<dbReference type="SUPFAM" id="SSF52980">
    <property type="entry name" value="Restriction endonuclease-like"/>
    <property type="match status" value="1"/>
</dbReference>
<reference evidence="2 3" key="1">
    <citation type="submission" date="2022-04" db="EMBL/GenBank/DDBJ databases">
        <title>Positive selection, recombination, and allopatry shape intraspecific diversity of widespread and dominant cyanobacteria.</title>
        <authorList>
            <person name="Wei J."/>
            <person name="Shu W."/>
            <person name="Hu C."/>
        </authorList>
    </citation>
    <scope>NUCLEOTIDE SEQUENCE [LARGE SCALE GENOMIC DNA]</scope>
    <source>
        <strain evidence="2 3">DQ-A4</strain>
    </source>
</reference>
<dbReference type="Gene3D" id="3.90.1570.10">
    <property type="entry name" value="tt1808, chain A"/>
    <property type="match status" value="1"/>
</dbReference>
<dbReference type="CDD" id="cd06260">
    <property type="entry name" value="DUF820-like"/>
    <property type="match status" value="1"/>
</dbReference>
<dbReference type="PANTHER" id="PTHR34107">
    <property type="entry name" value="SLL0198 PROTEIN-RELATED"/>
    <property type="match status" value="1"/>
</dbReference>
<protein>
    <submittedName>
        <fullName evidence="2">Uma2 family endonuclease</fullName>
    </submittedName>
</protein>
<dbReference type="InterPro" id="IPR012296">
    <property type="entry name" value="Nuclease_put_TT1808"/>
</dbReference>
<dbReference type="Proteomes" id="UP001482513">
    <property type="component" value="Unassembled WGS sequence"/>
</dbReference>
<dbReference type="InterPro" id="IPR008538">
    <property type="entry name" value="Uma2"/>
</dbReference>
<dbReference type="EMBL" id="JAMPKX010000007">
    <property type="protein sequence ID" value="MEP0948482.1"/>
    <property type="molecule type" value="Genomic_DNA"/>
</dbReference>
<dbReference type="PANTHER" id="PTHR34107:SF7">
    <property type="entry name" value="SLR2092 PROTEIN"/>
    <property type="match status" value="1"/>
</dbReference>
<organism evidence="2 3">
    <name type="scientific">Leptolyngbya subtilissima DQ-A4</name>
    <dbReference type="NCBI Taxonomy" id="2933933"/>
    <lineage>
        <taxon>Bacteria</taxon>
        <taxon>Bacillati</taxon>
        <taxon>Cyanobacteriota</taxon>
        <taxon>Cyanophyceae</taxon>
        <taxon>Leptolyngbyales</taxon>
        <taxon>Leptolyngbyaceae</taxon>
        <taxon>Leptolyngbya group</taxon>
        <taxon>Leptolyngbya</taxon>
    </lineage>
</organism>
<evidence type="ECO:0000259" key="1">
    <source>
        <dbReference type="Pfam" id="PF05685"/>
    </source>
</evidence>
<sequence length="95" mass="10509">MVEVKSPTEKPTKLRSKIQDFLALGSQVGIFIGPEARCVEVYRAGDETILLDDGGRLALPDLLLGWEVAIADLWPLYSSNSRNGKRRSQCYASNI</sequence>
<dbReference type="Pfam" id="PF05685">
    <property type="entry name" value="Uma2"/>
    <property type="match status" value="1"/>
</dbReference>
<keyword evidence="2" id="KW-0378">Hydrolase</keyword>
<keyword evidence="2" id="KW-0255">Endonuclease</keyword>
<proteinExistence type="predicted"/>
<dbReference type="GO" id="GO:0004519">
    <property type="term" value="F:endonuclease activity"/>
    <property type="evidence" value="ECO:0007669"/>
    <property type="project" value="UniProtKB-KW"/>
</dbReference>
<feature type="domain" description="Putative restriction endonuclease" evidence="1">
    <location>
        <begin position="1"/>
        <end position="70"/>
    </location>
</feature>
<comment type="caution">
    <text evidence="2">The sequence shown here is derived from an EMBL/GenBank/DDBJ whole genome shotgun (WGS) entry which is preliminary data.</text>
</comment>
<keyword evidence="3" id="KW-1185">Reference proteome</keyword>
<keyword evidence="2" id="KW-0540">Nuclease</keyword>
<evidence type="ECO:0000313" key="2">
    <source>
        <dbReference type="EMBL" id="MEP0948482.1"/>
    </source>
</evidence>